<feature type="region of interest" description="Disordered" evidence="1">
    <location>
        <begin position="111"/>
        <end position="148"/>
    </location>
</feature>
<gene>
    <name evidence="2" type="ORF">B0H17DRAFT_1200027</name>
</gene>
<reference evidence="2" key="1">
    <citation type="submission" date="2023-03" db="EMBL/GenBank/DDBJ databases">
        <title>Massive genome expansion in bonnet fungi (Mycena s.s.) driven by repeated elements and novel gene families across ecological guilds.</title>
        <authorList>
            <consortium name="Lawrence Berkeley National Laboratory"/>
            <person name="Harder C.B."/>
            <person name="Miyauchi S."/>
            <person name="Viragh M."/>
            <person name="Kuo A."/>
            <person name="Thoen E."/>
            <person name="Andreopoulos B."/>
            <person name="Lu D."/>
            <person name="Skrede I."/>
            <person name="Drula E."/>
            <person name="Henrissat B."/>
            <person name="Morin E."/>
            <person name="Kohler A."/>
            <person name="Barry K."/>
            <person name="LaButti K."/>
            <person name="Morin E."/>
            <person name="Salamov A."/>
            <person name="Lipzen A."/>
            <person name="Mereny Z."/>
            <person name="Hegedus B."/>
            <person name="Baldrian P."/>
            <person name="Stursova M."/>
            <person name="Weitz H."/>
            <person name="Taylor A."/>
            <person name="Grigoriev I.V."/>
            <person name="Nagy L.G."/>
            <person name="Martin F."/>
            <person name="Kauserud H."/>
        </authorList>
    </citation>
    <scope>NUCLEOTIDE SEQUENCE</scope>
    <source>
        <strain evidence="2">CBHHK067</strain>
    </source>
</reference>
<name>A0AAD7DLU9_MYCRO</name>
<organism evidence="2 3">
    <name type="scientific">Mycena rosella</name>
    <name type="common">Pink bonnet</name>
    <name type="synonym">Agaricus rosellus</name>
    <dbReference type="NCBI Taxonomy" id="1033263"/>
    <lineage>
        <taxon>Eukaryota</taxon>
        <taxon>Fungi</taxon>
        <taxon>Dikarya</taxon>
        <taxon>Basidiomycota</taxon>
        <taxon>Agaricomycotina</taxon>
        <taxon>Agaricomycetes</taxon>
        <taxon>Agaricomycetidae</taxon>
        <taxon>Agaricales</taxon>
        <taxon>Marasmiineae</taxon>
        <taxon>Mycenaceae</taxon>
        <taxon>Mycena</taxon>
    </lineage>
</organism>
<dbReference type="EMBL" id="JARKIE010000047">
    <property type="protein sequence ID" value="KAJ7693205.1"/>
    <property type="molecule type" value="Genomic_DNA"/>
</dbReference>
<proteinExistence type="predicted"/>
<feature type="compositionally biased region" description="Acidic residues" evidence="1">
    <location>
        <begin position="126"/>
        <end position="137"/>
    </location>
</feature>
<comment type="caution">
    <text evidence="2">The sequence shown here is derived from an EMBL/GenBank/DDBJ whole genome shotgun (WGS) entry which is preliminary data.</text>
</comment>
<keyword evidence="3" id="KW-1185">Reference proteome</keyword>
<accession>A0AAD7DLU9</accession>
<dbReference type="Proteomes" id="UP001221757">
    <property type="component" value="Unassembled WGS sequence"/>
</dbReference>
<evidence type="ECO:0000256" key="1">
    <source>
        <dbReference type="SAM" id="MobiDB-lite"/>
    </source>
</evidence>
<evidence type="ECO:0000313" key="3">
    <source>
        <dbReference type="Proteomes" id="UP001221757"/>
    </source>
</evidence>
<protein>
    <submittedName>
        <fullName evidence="2">Uncharacterized protein</fullName>
    </submittedName>
</protein>
<evidence type="ECO:0000313" key="2">
    <source>
        <dbReference type="EMBL" id="KAJ7693205.1"/>
    </source>
</evidence>
<sequence length="148" mass="16260">MAGMKKPKVMYKPYDENSVPDTMPLPGLSSVATTKGQETPIPKLNDHQRSWILDIGICGLDLLSLTGKAAVEAYDKVKTETFAAKAFQHTPGPDDATDKACIATFIANWKQAQKDKKKKNTNSLESDSDESDQEEDDNARGALLRTYP</sequence>
<dbReference type="AlphaFoldDB" id="A0AAD7DLU9"/>